<dbReference type="SUPFAM" id="SSF53720">
    <property type="entry name" value="ALDH-like"/>
    <property type="match status" value="1"/>
</dbReference>
<dbReference type="InterPro" id="IPR016163">
    <property type="entry name" value="Ald_DH_C"/>
</dbReference>
<comment type="caution">
    <text evidence="3">The sequence shown here is derived from an EMBL/GenBank/DDBJ whole genome shotgun (WGS) entry which is preliminary data.</text>
</comment>
<dbReference type="Pfam" id="PF00171">
    <property type="entry name" value="Aldedh"/>
    <property type="match status" value="1"/>
</dbReference>
<gene>
    <name evidence="3" type="ORF">GCM10009823_12630</name>
</gene>
<proteinExistence type="predicted"/>
<dbReference type="Gene3D" id="3.40.605.10">
    <property type="entry name" value="Aldehyde Dehydrogenase, Chain A, domain 1"/>
    <property type="match status" value="1"/>
</dbReference>
<dbReference type="InterPro" id="IPR044151">
    <property type="entry name" value="ALDH_KGSADH"/>
</dbReference>
<dbReference type="InterPro" id="IPR050740">
    <property type="entry name" value="Aldehyde_DH_Superfamily"/>
</dbReference>
<keyword evidence="1" id="KW-0560">Oxidoreductase</keyword>
<feature type="domain" description="Aldehyde dehydrogenase" evidence="2">
    <location>
        <begin position="9"/>
        <end position="422"/>
    </location>
</feature>
<dbReference type="InterPro" id="IPR016161">
    <property type="entry name" value="Ald_DH/histidinol_DH"/>
</dbReference>
<organism evidence="3 4">
    <name type="scientific">Brevibacterium salitolerans</name>
    <dbReference type="NCBI Taxonomy" id="1403566"/>
    <lineage>
        <taxon>Bacteria</taxon>
        <taxon>Bacillati</taxon>
        <taxon>Actinomycetota</taxon>
        <taxon>Actinomycetes</taxon>
        <taxon>Micrococcales</taxon>
        <taxon>Brevibacteriaceae</taxon>
        <taxon>Brevibacterium</taxon>
    </lineage>
</organism>
<accession>A0ABN2WKH4</accession>
<dbReference type="PANTHER" id="PTHR43353:SF3">
    <property type="entry name" value="ALDEHYDE DEHYDROGENASE-RELATED"/>
    <property type="match status" value="1"/>
</dbReference>
<dbReference type="RefSeq" id="WP_344336331.1">
    <property type="nucleotide sequence ID" value="NZ_BAAAPZ010000004.1"/>
</dbReference>
<sequence>MTPAHAQARTGADGADQAVRAAHAAFLTARTHSREERAAWLDAIADALESHRTELVEIAGRESHLPDGRLGGELTRTAFQLRLLGEEARRGEFLGATVDHADADWGMGPRPDLRRMNVPLGVVGVFGASNFPFAFSVIGGDSASALAAGCAVVHKLHEAHAELAARTAQIVADALTAAGAPAGLFGAVTGREAAEALVDHPLVKAVGFTGSEAGGRALFDRAVSRPEPIPFYGELGSLNPVVVTEAAWAERGEEILAGWMGSLTMGVGQFCTKPGLLLLPEAGAEAAARVLPGLAAEADLGAGMLTEAIRDGFVVNREAVAASDGVSVLVEGNEENPPAPGVLSVRAAELGEDSEVVRREMFGPAAVLITYADAEELERVLGLLGGQLTGTLHSADGEDTARVVQLLQDRCGRVLRGGWPTGVTVSYAQQHGGPYPAATQHATSVGTAAIGRWLRPVAFQDMEDAQLPPELQEANPLGIARRVDGEWVAAQ</sequence>
<dbReference type="Gene3D" id="3.40.309.10">
    <property type="entry name" value="Aldehyde Dehydrogenase, Chain A, domain 2"/>
    <property type="match status" value="1"/>
</dbReference>
<dbReference type="InterPro" id="IPR015590">
    <property type="entry name" value="Aldehyde_DH_dom"/>
</dbReference>
<keyword evidence="4" id="KW-1185">Reference proteome</keyword>
<dbReference type="InterPro" id="IPR016162">
    <property type="entry name" value="Ald_DH_N"/>
</dbReference>
<name>A0ABN2WKH4_9MICO</name>
<dbReference type="PANTHER" id="PTHR43353">
    <property type="entry name" value="SUCCINATE-SEMIALDEHYDE DEHYDROGENASE, MITOCHONDRIAL"/>
    <property type="match status" value="1"/>
</dbReference>
<dbReference type="Proteomes" id="UP001500984">
    <property type="component" value="Unassembled WGS sequence"/>
</dbReference>
<protein>
    <submittedName>
        <fullName evidence="3">Aldehyde dehydrogenase (NADP(+))</fullName>
    </submittedName>
</protein>
<dbReference type="EMBL" id="BAAAPZ010000004">
    <property type="protein sequence ID" value="GAA2093957.1"/>
    <property type="molecule type" value="Genomic_DNA"/>
</dbReference>
<evidence type="ECO:0000313" key="4">
    <source>
        <dbReference type="Proteomes" id="UP001500984"/>
    </source>
</evidence>
<evidence type="ECO:0000259" key="2">
    <source>
        <dbReference type="Pfam" id="PF00171"/>
    </source>
</evidence>
<evidence type="ECO:0000313" key="3">
    <source>
        <dbReference type="EMBL" id="GAA2093957.1"/>
    </source>
</evidence>
<dbReference type="CDD" id="cd07129">
    <property type="entry name" value="ALDH_KGSADH"/>
    <property type="match status" value="1"/>
</dbReference>
<evidence type="ECO:0000256" key="1">
    <source>
        <dbReference type="ARBA" id="ARBA00023002"/>
    </source>
</evidence>
<reference evidence="3 4" key="1">
    <citation type="journal article" date="2019" name="Int. J. Syst. Evol. Microbiol.">
        <title>The Global Catalogue of Microorganisms (GCM) 10K type strain sequencing project: providing services to taxonomists for standard genome sequencing and annotation.</title>
        <authorList>
            <consortium name="The Broad Institute Genomics Platform"/>
            <consortium name="The Broad Institute Genome Sequencing Center for Infectious Disease"/>
            <person name="Wu L."/>
            <person name="Ma J."/>
        </authorList>
    </citation>
    <scope>NUCLEOTIDE SEQUENCE [LARGE SCALE GENOMIC DNA]</scope>
    <source>
        <strain evidence="3 4">JCM 15900</strain>
    </source>
</reference>